<evidence type="ECO:0000256" key="3">
    <source>
        <dbReference type="ARBA" id="ARBA00022692"/>
    </source>
</evidence>
<dbReference type="PROSITE" id="PS51380">
    <property type="entry name" value="EXS"/>
    <property type="match status" value="1"/>
</dbReference>
<feature type="compositionally biased region" description="Basic residues" evidence="6">
    <location>
        <begin position="328"/>
        <end position="337"/>
    </location>
</feature>
<dbReference type="PANTHER" id="PTHR10783">
    <property type="entry name" value="XENOTROPIC AND POLYTROPIC RETROVIRUS RECEPTOR 1-RELATED"/>
    <property type="match status" value="1"/>
</dbReference>
<feature type="transmembrane region" description="Helical" evidence="7">
    <location>
        <begin position="801"/>
        <end position="820"/>
    </location>
</feature>
<dbReference type="Proteomes" id="UP000758155">
    <property type="component" value="Unassembled WGS sequence"/>
</dbReference>
<evidence type="ECO:0000256" key="4">
    <source>
        <dbReference type="ARBA" id="ARBA00022989"/>
    </source>
</evidence>
<comment type="caution">
    <text evidence="10">The sequence shown here is derived from an EMBL/GenBank/DDBJ whole genome shotgun (WGS) entry which is preliminary data.</text>
</comment>
<feature type="transmembrane region" description="Helical" evidence="7">
    <location>
        <begin position="651"/>
        <end position="668"/>
    </location>
</feature>
<dbReference type="Pfam" id="PF03124">
    <property type="entry name" value="EXS"/>
    <property type="match status" value="1"/>
</dbReference>
<feature type="region of interest" description="Disordered" evidence="6">
    <location>
        <begin position="43"/>
        <end position="209"/>
    </location>
</feature>
<feature type="compositionally biased region" description="Low complexity" evidence="6">
    <location>
        <begin position="944"/>
        <end position="954"/>
    </location>
</feature>
<evidence type="ECO:0000256" key="7">
    <source>
        <dbReference type="SAM" id="Phobius"/>
    </source>
</evidence>
<dbReference type="EMBL" id="SWKV01000033">
    <property type="protein sequence ID" value="KAF3039033.1"/>
    <property type="molecule type" value="Genomic_DNA"/>
</dbReference>
<keyword evidence="4 7" id="KW-1133">Transmembrane helix</keyword>
<keyword evidence="11" id="KW-1185">Reference proteome</keyword>
<organism evidence="10 11">
    <name type="scientific">Didymella heteroderae</name>
    <dbReference type="NCBI Taxonomy" id="1769908"/>
    <lineage>
        <taxon>Eukaryota</taxon>
        <taxon>Fungi</taxon>
        <taxon>Dikarya</taxon>
        <taxon>Ascomycota</taxon>
        <taxon>Pezizomycotina</taxon>
        <taxon>Dothideomycetes</taxon>
        <taxon>Pleosporomycetidae</taxon>
        <taxon>Pleosporales</taxon>
        <taxon>Pleosporineae</taxon>
        <taxon>Didymellaceae</taxon>
        <taxon>Didymella</taxon>
    </lineage>
</organism>
<feature type="compositionally biased region" description="Acidic residues" evidence="6">
    <location>
        <begin position="1029"/>
        <end position="1046"/>
    </location>
</feature>
<dbReference type="CDD" id="cd14475">
    <property type="entry name" value="SPX_SYG1_like"/>
    <property type="match status" value="1"/>
</dbReference>
<accession>A0A9P5C1F7</accession>
<dbReference type="GO" id="GO:0005794">
    <property type="term" value="C:Golgi apparatus"/>
    <property type="evidence" value="ECO:0007669"/>
    <property type="project" value="TreeGrafter"/>
</dbReference>
<feature type="domain" description="SPX" evidence="9">
    <location>
        <begin position="1"/>
        <end position="479"/>
    </location>
</feature>
<evidence type="ECO:0000256" key="5">
    <source>
        <dbReference type="ARBA" id="ARBA00023136"/>
    </source>
</evidence>
<feature type="transmembrane region" description="Helical" evidence="7">
    <location>
        <begin position="845"/>
        <end position="866"/>
    </location>
</feature>
<feature type="transmembrane region" description="Helical" evidence="7">
    <location>
        <begin position="703"/>
        <end position="726"/>
    </location>
</feature>
<sequence>MKFAKEIERDLVPEWRLKYLDYKLGKKKLKAIDRALRSVNRDAQTPRLRRRGTNLLPNSSDVAPKYSFLNRDSLGREVNDPADVPDPSRSRSRSLAIRPNGSRARAYSSTLPRTPEETPLATGGNGLGGLGTSYGSFPGSPPSGRDASSERGRPPPSLQLPGAALDPENPSSAVGRAAASLRNHKAVKQPSPSNGNAFEVGKTKTPKKHASLPARYRSIFCPQRMNSMPGPGSGVEPHPRPFIKRVMSMGAHDAEPSPGDVPLEAYRELDFRQAEFFQFLDAELEKVENFYREKEDESTNRLNVLRDQLHIMRDRRLDELIQRQTAKLKTKAHKKRAAPAGPDTDGQAYSSADEHAYEYKVKHGHQVSNAWLNPIDAALAAVNAGKYGTSTRAMTALASPSVLRPMLHNDDRRDFARRPELPDVPYQSAKRKLKVALQEYYRGLELLKSYALLNRTAFRKINKKYDKTVHARPSMRYMNDKVNKAWFVNSDVIEGHIRSVEDLYARYFERGNHKIAVGKLRIKIARAGDYTDNTFRNGLLIAAGASLSIQGLIKAASIADAYHPDDPTLSVNSSYLLQIYAGFFLVNLLAILFSLACRVWHEHKINFVFIFEYDTRHFLDWRQLAELPCWYFFFLGLTMQLNFHRVGGEAMYLYWPVVLIGVSVLVLVNPIRIFYFRSRMWLLYSLWRLLLAGIYPVEWRDFYLGDMFCSLTYSMSNIALFFCLYARSWDDPQQCNSSHLRTMGFLACLPGIWRALQCIRRYWDTGNKFPHLLNCGKYFATIIYYMTLSIYRIDKTGPNKAAFITFAVINAVYTSFWDIYYDWSLGDPRAKYPFLRKELGYKKIWWYYTAMVIDPILRFAWVLYIVDPLQLQHSAKTSFCAALAEIFRRGIWSVFRVENEHCTNVSRFRASRDVPLPYELPPSPQVQSHAEAQRGDRVDEEQPAPKTKSKTAPPNGLTPATSATGADLERSRSSARQRRGFPTAEDEFRPSPLQRAFTHVGNIFRDAHAQDFERKKKPELGRDPRTDNEELDDGESTDESDNEERDENSGNVTAGDEADSEKSDEEVEDDAEESAISRIREDLAVGMSGAGEGSSSH</sequence>
<feature type="compositionally biased region" description="Acidic residues" evidence="6">
    <location>
        <begin position="1056"/>
        <end position="1073"/>
    </location>
</feature>
<dbReference type="OrthoDB" id="9970435at2759"/>
<evidence type="ECO:0008006" key="12">
    <source>
        <dbReference type="Google" id="ProtNLM"/>
    </source>
</evidence>
<feature type="domain" description="EXS" evidence="8">
    <location>
        <begin position="734"/>
        <end position="928"/>
    </location>
</feature>
<keyword evidence="3 7" id="KW-0812">Transmembrane</keyword>
<comment type="subcellular location">
    <subcellularLocation>
        <location evidence="1">Membrane</location>
        <topology evidence="1">Multi-pass membrane protein</topology>
    </subcellularLocation>
</comment>
<feature type="compositionally biased region" description="Basic and acidic residues" evidence="6">
    <location>
        <begin position="1008"/>
        <end position="1028"/>
    </location>
</feature>
<feature type="transmembrane region" description="Helical" evidence="7">
    <location>
        <begin position="680"/>
        <end position="697"/>
    </location>
</feature>
<dbReference type="PANTHER" id="PTHR10783:SF103">
    <property type="entry name" value="SOLUTE CARRIER FAMILY 53 MEMBER 1"/>
    <property type="match status" value="1"/>
</dbReference>
<feature type="transmembrane region" description="Helical" evidence="7">
    <location>
        <begin position="579"/>
        <end position="600"/>
    </location>
</feature>
<protein>
    <recommendedName>
        <fullName evidence="12">Integral component of membrane</fullName>
    </recommendedName>
</protein>
<gene>
    <name evidence="10" type="ORF">E8E12_007948</name>
</gene>
<proteinExistence type="inferred from homology"/>
<dbReference type="GO" id="GO:0000822">
    <property type="term" value="F:inositol hexakisphosphate binding"/>
    <property type="evidence" value="ECO:0007669"/>
    <property type="project" value="TreeGrafter"/>
</dbReference>
<keyword evidence="5 7" id="KW-0472">Membrane</keyword>
<dbReference type="InterPro" id="IPR004342">
    <property type="entry name" value="EXS_C"/>
</dbReference>
<feature type="region of interest" description="Disordered" evidence="6">
    <location>
        <begin position="328"/>
        <end position="349"/>
    </location>
</feature>
<dbReference type="Pfam" id="PF03105">
    <property type="entry name" value="SPX"/>
    <property type="match status" value="1"/>
</dbReference>
<feature type="compositionally biased region" description="Gly residues" evidence="6">
    <location>
        <begin position="123"/>
        <end position="132"/>
    </location>
</feature>
<evidence type="ECO:0000313" key="10">
    <source>
        <dbReference type="EMBL" id="KAF3039033.1"/>
    </source>
</evidence>
<reference evidence="10" key="1">
    <citation type="submission" date="2019-04" db="EMBL/GenBank/DDBJ databases">
        <title>Sequencing of skin fungus with MAO and IRED activity.</title>
        <authorList>
            <person name="Marsaioli A.J."/>
            <person name="Bonatto J.M.C."/>
            <person name="Reis Junior O."/>
        </authorList>
    </citation>
    <scope>NUCLEOTIDE SEQUENCE</scope>
    <source>
        <strain evidence="10">28M1</strain>
    </source>
</reference>
<feature type="transmembrane region" description="Helical" evidence="7">
    <location>
        <begin position="621"/>
        <end position="639"/>
    </location>
</feature>
<feature type="region of interest" description="Disordered" evidence="6">
    <location>
        <begin position="919"/>
        <end position="993"/>
    </location>
</feature>
<evidence type="ECO:0000256" key="2">
    <source>
        <dbReference type="ARBA" id="ARBA00009665"/>
    </source>
</evidence>
<evidence type="ECO:0000256" key="6">
    <source>
        <dbReference type="SAM" id="MobiDB-lite"/>
    </source>
</evidence>
<dbReference type="AlphaFoldDB" id="A0A9P5C1F7"/>
<dbReference type="PROSITE" id="PS51382">
    <property type="entry name" value="SPX"/>
    <property type="match status" value="1"/>
</dbReference>
<name>A0A9P5C1F7_9PLEO</name>
<feature type="compositionally biased region" description="Gly residues" evidence="6">
    <location>
        <begin position="1088"/>
        <end position="1097"/>
    </location>
</feature>
<dbReference type="GO" id="GO:0016036">
    <property type="term" value="P:cellular response to phosphate starvation"/>
    <property type="evidence" value="ECO:0007669"/>
    <property type="project" value="TreeGrafter"/>
</dbReference>
<feature type="region of interest" description="Disordered" evidence="6">
    <location>
        <begin position="1008"/>
        <end position="1097"/>
    </location>
</feature>
<dbReference type="InterPro" id="IPR004331">
    <property type="entry name" value="SPX_dom"/>
</dbReference>
<evidence type="ECO:0000313" key="11">
    <source>
        <dbReference type="Proteomes" id="UP000758155"/>
    </source>
</evidence>
<evidence type="ECO:0000259" key="8">
    <source>
        <dbReference type="PROSITE" id="PS51380"/>
    </source>
</evidence>
<comment type="similarity">
    <text evidence="2">Belongs to the SYG1 (TC 2.A.94) family.</text>
</comment>
<feature type="compositionally biased region" description="Low complexity" evidence="6">
    <location>
        <begin position="133"/>
        <end position="144"/>
    </location>
</feature>
<evidence type="ECO:0000259" key="9">
    <source>
        <dbReference type="PROSITE" id="PS51382"/>
    </source>
</evidence>
<feature type="transmembrane region" description="Helical" evidence="7">
    <location>
        <begin position="776"/>
        <end position="794"/>
    </location>
</feature>
<dbReference type="GO" id="GO:0006817">
    <property type="term" value="P:phosphate ion transport"/>
    <property type="evidence" value="ECO:0007669"/>
    <property type="project" value="TreeGrafter"/>
</dbReference>
<evidence type="ECO:0000256" key="1">
    <source>
        <dbReference type="ARBA" id="ARBA00004141"/>
    </source>
</evidence>
<dbReference type="GO" id="GO:0005886">
    <property type="term" value="C:plasma membrane"/>
    <property type="evidence" value="ECO:0007669"/>
    <property type="project" value="TreeGrafter"/>
</dbReference>